<accession>A0A388M517</accession>
<name>A0A388M517_CHABU</name>
<dbReference type="Proteomes" id="UP000265515">
    <property type="component" value="Unassembled WGS sequence"/>
</dbReference>
<evidence type="ECO:0000256" key="8">
    <source>
        <dbReference type="SAM" id="Phobius"/>
    </source>
</evidence>
<feature type="transmembrane region" description="Helical" evidence="8">
    <location>
        <begin position="90"/>
        <end position="116"/>
    </location>
</feature>
<evidence type="ECO:0000256" key="2">
    <source>
        <dbReference type="ARBA" id="ARBA00004502"/>
    </source>
</evidence>
<organism evidence="9 10">
    <name type="scientific">Chara braunii</name>
    <name type="common">Braun's stonewort</name>
    <dbReference type="NCBI Taxonomy" id="69332"/>
    <lineage>
        <taxon>Eukaryota</taxon>
        <taxon>Viridiplantae</taxon>
        <taxon>Streptophyta</taxon>
        <taxon>Charophyceae</taxon>
        <taxon>Charales</taxon>
        <taxon>Characeae</taxon>
        <taxon>Chara</taxon>
    </lineage>
</organism>
<keyword evidence="7 8" id="KW-0472">Membrane</keyword>
<evidence type="ECO:0008006" key="11">
    <source>
        <dbReference type="Google" id="ProtNLM"/>
    </source>
</evidence>
<dbReference type="GO" id="GO:0012511">
    <property type="term" value="C:monolayer-surrounded lipid storage body"/>
    <property type="evidence" value="ECO:0007669"/>
    <property type="project" value="InterPro"/>
</dbReference>
<dbReference type="EMBL" id="BFEA01000746">
    <property type="protein sequence ID" value="GBG89569.1"/>
    <property type="molecule type" value="Genomic_DNA"/>
</dbReference>
<dbReference type="Gramene" id="GBG89569">
    <property type="protein sequence ID" value="GBG89569"/>
    <property type="gene ID" value="CBR_g49358"/>
</dbReference>
<evidence type="ECO:0000256" key="7">
    <source>
        <dbReference type="ARBA" id="ARBA00023136"/>
    </source>
</evidence>
<keyword evidence="6 8" id="KW-1133">Transmembrane helix</keyword>
<comment type="subcellular location">
    <subcellularLocation>
        <location evidence="2">Lipid droplet</location>
    </subcellularLocation>
    <subcellularLocation>
        <location evidence="1">Membrane</location>
        <topology evidence="1">Multi-pass membrane protein</topology>
    </subcellularLocation>
</comment>
<dbReference type="GO" id="GO:0016020">
    <property type="term" value="C:membrane"/>
    <property type="evidence" value="ECO:0007669"/>
    <property type="project" value="UniProtKB-SubCell"/>
</dbReference>
<comment type="caution">
    <text evidence="9">The sequence shown here is derived from an EMBL/GenBank/DDBJ whole genome shotgun (WGS) entry which is preliminary data.</text>
</comment>
<feature type="transmembrane region" description="Helical" evidence="8">
    <location>
        <begin position="52"/>
        <end position="84"/>
    </location>
</feature>
<protein>
    <recommendedName>
        <fullName evidence="11">Oleosin</fullName>
    </recommendedName>
</protein>
<evidence type="ECO:0000256" key="4">
    <source>
        <dbReference type="ARBA" id="ARBA00022677"/>
    </source>
</evidence>
<reference evidence="9 10" key="1">
    <citation type="journal article" date="2018" name="Cell">
        <title>The Chara Genome: Secondary Complexity and Implications for Plant Terrestrialization.</title>
        <authorList>
            <person name="Nishiyama T."/>
            <person name="Sakayama H."/>
            <person name="Vries J.D."/>
            <person name="Buschmann H."/>
            <person name="Saint-Marcoux D."/>
            <person name="Ullrich K.K."/>
            <person name="Haas F.B."/>
            <person name="Vanderstraeten L."/>
            <person name="Becker D."/>
            <person name="Lang D."/>
            <person name="Vosolsobe S."/>
            <person name="Rombauts S."/>
            <person name="Wilhelmsson P.K.I."/>
            <person name="Janitza P."/>
            <person name="Kern R."/>
            <person name="Heyl A."/>
            <person name="Rumpler F."/>
            <person name="Villalobos L.I.A.C."/>
            <person name="Clay J.M."/>
            <person name="Skokan R."/>
            <person name="Toyoda A."/>
            <person name="Suzuki Y."/>
            <person name="Kagoshima H."/>
            <person name="Schijlen E."/>
            <person name="Tajeshwar N."/>
            <person name="Catarino B."/>
            <person name="Hetherington A.J."/>
            <person name="Saltykova A."/>
            <person name="Bonnot C."/>
            <person name="Breuninger H."/>
            <person name="Symeonidi A."/>
            <person name="Radhakrishnan G.V."/>
            <person name="Van Nieuwerburgh F."/>
            <person name="Deforce D."/>
            <person name="Chang C."/>
            <person name="Karol K.G."/>
            <person name="Hedrich R."/>
            <person name="Ulvskov P."/>
            <person name="Glockner G."/>
            <person name="Delwiche C.F."/>
            <person name="Petrasek J."/>
            <person name="Van de Peer Y."/>
            <person name="Friml J."/>
            <person name="Beilby M."/>
            <person name="Dolan L."/>
            <person name="Kohara Y."/>
            <person name="Sugano S."/>
            <person name="Fujiyama A."/>
            <person name="Delaux P.-M."/>
            <person name="Quint M."/>
            <person name="TheiBen G."/>
            <person name="Hagemann M."/>
            <person name="Harholt J."/>
            <person name="Dunand C."/>
            <person name="Zachgo S."/>
            <person name="Langdale J."/>
            <person name="Maumus F."/>
            <person name="Straeten D.V.D."/>
            <person name="Gould S.B."/>
            <person name="Rensing S.A."/>
        </authorList>
    </citation>
    <scope>NUCLEOTIDE SEQUENCE [LARGE SCALE GENOMIC DNA]</scope>
    <source>
        <strain evidence="9 10">S276</strain>
    </source>
</reference>
<gene>
    <name evidence="9" type="ORF">CBR_g49358</name>
</gene>
<keyword evidence="4" id="KW-0551">Lipid droplet</keyword>
<feature type="transmembrane region" description="Helical" evidence="8">
    <location>
        <begin position="202"/>
        <end position="235"/>
    </location>
</feature>
<dbReference type="Pfam" id="PF01277">
    <property type="entry name" value="Oleosin"/>
    <property type="match status" value="1"/>
</dbReference>
<evidence type="ECO:0000313" key="9">
    <source>
        <dbReference type="EMBL" id="GBG89569.1"/>
    </source>
</evidence>
<evidence type="ECO:0000256" key="3">
    <source>
        <dbReference type="ARBA" id="ARBA00010858"/>
    </source>
</evidence>
<keyword evidence="10" id="KW-1185">Reference proteome</keyword>
<evidence type="ECO:0000313" key="10">
    <source>
        <dbReference type="Proteomes" id="UP000265515"/>
    </source>
</evidence>
<dbReference type="InterPro" id="IPR000136">
    <property type="entry name" value="Oleosin"/>
</dbReference>
<evidence type="ECO:0000256" key="6">
    <source>
        <dbReference type="ARBA" id="ARBA00022989"/>
    </source>
</evidence>
<keyword evidence="5 8" id="KW-0812">Transmembrane</keyword>
<sequence length="287" mass="31007">MGIIMTILDTAQKTKDMAEFAGRHVCITAETILPEPLSGLLTRLRQMSYMQWFLLGMGGLMFVITAPPVMIFTGVSTALAVPVLSFTSPIWLPFVLFLLFVTFPLWGSVLGILAIFRNVGRVKDKLLSALTDVQEVSPQPIKGLLRWYRSLSYTGEAMVVMGIVTAALLGVGAVLLVGTPTVVVGGGLLLLFSPLLLLTSPLWIPVVLFFLTMAGVVLGGGALAVAMAVVGYWVYRYNKGPMPLGGGMVLKLQERMKNTMQKTKEVAMEKGPQMLEEAKAKAEKVTG</sequence>
<feature type="transmembrane region" description="Helical" evidence="8">
    <location>
        <begin position="157"/>
        <end position="190"/>
    </location>
</feature>
<comment type="similarity">
    <text evidence="3">Belongs to the oleosin family.</text>
</comment>
<evidence type="ECO:0000256" key="1">
    <source>
        <dbReference type="ARBA" id="ARBA00004141"/>
    </source>
</evidence>
<proteinExistence type="inferred from homology"/>
<evidence type="ECO:0000256" key="5">
    <source>
        <dbReference type="ARBA" id="ARBA00022692"/>
    </source>
</evidence>
<dbReference type="AlphaFoldDB" id="A0A388M517"/>